<name>A0AAN7RRI6_MYCAM</name>
<dbReference type="AlphaFoldDB" id="A0AAN7RRI6"/>
<sequence>MEADSSWWCAVKGQGAHFAAGGSPTRCKGKRKKKCSQCCNTMLRCYLDGSMNCKFSFSSVSNREIIGYCLRVDLGLISLATCRKTLQSGRLDPSTARTASKRFLGQGAQSSLPPCPSPSEPVRKEKENPVGVPGPGTRGEQQQLPARLGQDRRHRPSLPSRLQAQP</sequence>
<evidence type="ECO:0000313" key="3">
    <source>
        <dbReference type="Proteomes" id="UP001333110"/>
    </source>
</evidence>
<keyword evidence="3" id="KW-1185">Reference proteome</keyword>
<feature type="region of interest" description="Disordered" evidence="1">
    <location>
        <begin position="89"/>
        <end position="166"/>
    </location>
</feature>
<evidence type="ECO:0000313" key="2">
    <source>
        <dbReference type="EMBL" id="KAK4814217.1"/>
    </source>
</evidence>
<gene>
    <name evidence="2" type="ORF">QYF61_012556</name>
</gene>
<evidence type="ECO:0000256" key="1">
    <source>
        <dbReference type="SAM" id="MobiDB-lite"/>
    </source>
</evidence>
<comment type="caution">
    <text evidence="2">The sequence shown here is derived from an EMBL/GenBank/DDBJ whole genome shotgun (WGS) entry which is preliminary data.</text>
</comment>
<organism evidence="2 3">
    <name type="scientific">Mycteria americana</name>
    <name type="common">Wood stork</name>
    <dbReference type="NCBI Taxonomy" id="33587"/>
    <lineage>
        <taxon>Eukaryota</taxon>
        <taxon>Metazoa</taxon>
        <taxon>Chordata</taxon>
        <taxon>Craniata</taxon>
        <taxon>Vertebrata</taxon>
        <taxon>Euteleostomi</taxon>
        <taxon>Archelosauria</taxon>
        <taxon>Archosauria</taxon>
        <taxon>Dinosauria</taxon>
        <taxon>Saurischia</taxon>
        <taxon>Theropoda</taxon>
        <taxon>Coelurosauria</taxon>
        <taxon>Aves</taxon>
        <taxon>Neognathae</taxon>
        <taxon>Neoaves</taxon>
        <taxon>Aequornithes</taxon>
        <taxon>Ciconiiformes</taxon>
        <taxon>Ciconiidae</taxon>
        <taxon>Mycteria</taxon>
    </lineage>
</organism>
<proteinExistence type="predicted"/>
<dbReference type="Proteomes" id="UP001333110">
    <property type="component" value="Unassembled WGS sequence"/>
</dbReference>
<reference evidence="2 3" key="1">
    <citation type="journal article" date="2023" name="J. Hered.">
        <title>Chromosome-level genome of the wood stork (Mycteria americana) provides insight into avian chromosome evolution.</title>
        <authorList>
            <person name="Flamio R. Jr."/>
            <person name="Ramstad K.M."/>
        </authorList>
    </citation>
    <scope>NUCLEOTIDE SEQUENCE [LARGE SCALE GENOMIC DNA]</scope>
    <source>
        <strain evidence="2">JAX WOST 10</strain>
    </source>
</reference>
<protein>
    <submittedName>
        <fullName evidence="2">Uncharacterized protein</fullName>
    </submittedName>
</protein>
<dbReference type="EMBL" id="JAUNZN010000011">
    <property type="protein sequence ID" value="KAK4814217.1"/>
    <property type="molecule type" value="Genomic_DNA"/>
</dbReference>
<accession>A0AAN7RRI6</accession>